<reference evidence="2" key="1">
    <citation type="submission" date="2021-03" db="EMBL/GenBank/DDBJ databases">
        <authorList>
            <person name="Bekaert M."/>
        </authorList>
    </citation>
    <scope>NUCLEOTIDE SEQUENCE</scope>
</reference>
<proteinExistence type="predicted"/>
<evidence type="ECO:0000313" key="2">
    <source>
        <dbReference type="EMBL" id="CAG2199499.1"/>
    </source>
</evidence>
<name>A0A8S3QS23_MYTED</name>
<feature type="region of interest" description="Disordered" evidence="1">
    <location>
        <begin position="152"/>
        <end position="196"/>
    </location>
</feature>
<keyword evidence="3" id="KW-1185">Reference proteome</keyword>
<feature type="compositionally biased region" description="Low complexity" evidence="1">
    <location>
        <begin position="152"/>
        <end position="171"/>
    </location>
</feature>
<evidence type="ECO:0000256" key="1">
    <source>
        <dbReference type="SAM" id="MobiDB-lite"/>
    </source>
</evidence>
<evidence type="ECO:0000313" key="3">
    <source>
        <dbReference type="Proteomes" id="UP000683360"/>
    </source>
</evidence>
<dbReference type="EMBL" id="CAJPWZ010000721">
    <property type="protein sequence ID" value="CAG2199499.1"/>
    <property type="molecule type" value="Genomic_DNA"/>
</dbReference>
<sequence length="297" mass="32217">MLNPSSQDITMATLQNFNTQSDRGDQPPKCDLRCKCCAVQMAFGLVCACNLTKESVGTQTDILVLNMTTEDYFKPKTTAFKLLQRSSEISCSVVTFHVSGTGFHANRELKVELAIATGGSVRKLQWKKAREAVIPPKQPRASVNQRNISIVSSSTTSPISSPAASPVSTPAHTPETSPTQPPMISPASSVTSPTPVLTEQLPQTNSIGVHFKVGDNVCIASGGKTYDFATVEKIWSSRVDITYLKKAGPKLSTWKLGSGKPYKDSIHKNSVFHCLGKIDQVEGQLMQTIKKKLNSLF</sequence>
<organism evidence="2 3">
    <name type="scientific">Mytilus edulis</name>
    <name type="common">Blue mussel</name>
    <dbReference type="NCBI Taxonomy" id="6550"/>
    <lineage>
        <taxon>Eukaryota</taxon>
        <taxon>Metazoa</taxon>
        <taxon>Spiralia</taxon>
        <taxon>Lophotrochozoa</taxon>
        <taxon>Mollusca</taxon>
        <taxon>Bivalvia</taxon>
        <taxon>Autobranchia</taxon>
        <taxon>Pteriomorphia</taxon>
        <taxon>Mytilida</taxon>
        <taxon>Mytiloidea</taxon>
        <taxon>Mytilidae</taxon>
        <taxon>Mytilinae</taxon>
        <taxon>Mytilus</taxon>
    </lineage>
</organism>
<accession>A0A8S3QS23</accession>
<comment type="caution">
    <text evidence="2">The sequence shown here is derived from an EMBL/GenBank/DDBJ whole genome shotgun (WGS) entry which is preliminary data.</text>
</comment>
<gene>
    <name evidence="2" type="ORF">MEDL_14168</name>
</gene>
<protein>
    <submittedName>
        <fullName evidence="2">Uncharacterized protein</fullName>
    </submittedName>
</protein>
<dbReference type="Proteomes" id="UP000683360">
    <property type="component" value="Unassembled WGS sequence"/>
</dbReference>
<feature type="compositionally biased region" description="Low complexity" evidence="1">
    <location>
        <begin position="185"/>
        <end position="196"/>
    </location>
</feature>
<dbReference type="AlphaFoldDB" id="A0A8S3QS23"/>